<feature type="transmembrane region" description="Helical" evidence="10">
    <location>
        <begin position="354"/>
        <end position="373"/>
    </location>
</feature>
<dbReference type="InterPro" id="IPR048279">
    <property type="entry name" value="MdtK-like"/>
</dbReference>
<keyword evidence="8 10" id="KW-0472">Membrane</keyword>
<dbReference type="PANTHER" id="PTHR43298:SF2">
    <property type="entry name" value="FMN_FAD EXPORTER YEEO-RELATED"/>
    <property type="match status" value="1"/>
</dbReference>
<accession>H6RG42</accession>
<dbReference type="InterPro" id="IPR050222">
    <property type="entry name" value="MATE_MdtK"/>
</dbReference>
<evidence type="ECO:0000313" key="11">
    <source>
        <dbReference type="EMBL" id="CCG00003.1"/>
    </source>
</evidence>
<feature type="transmembrane region" description="Helical" evidence="10">
    <location>
        <begin position="313"/>
        <end position="334"/>
    </location>
</feature>
<evidence type="ECO:0000256" key="4">
    <source>
        <dbReference type="ARBA" id="ARBA00022475"/>
    </source>
</evidence>
<reference evidence="11" key="1">
    <citation type="journal article" date="2012" name="Environ. Microbiol.">
        <title>Genomic content of uncultured Bacteroidetes from contrasting oceanic provinces in the North Atlantic Ocean.</title>
        <authorList>
            <person name="Gomez-Pereira P.R."/>
            <person name="Schuler M."/>
            <person name="Fuchs B.M."/>
            <person name="Bennke C."/>
            <person name="Teeling H."/>
            <person name="Waldmann J."/>
            <person name="Richter M."/>
            <person name="Barbe V."/>
            <person name="Bataille E."/>
            <person name="Glockner F.O."/>
            <person name="Amann R."/>
        </authorList>
    </citation>
    <scope>NUCLEOTIDE SEQUENCE</scope>
</reference>
<dbReference type="CDD" id="cd13131">
    <property type="entry name" value="MATE_NorM_like"/>
    <property type="match status" value="1"/>
</dbReference>
<dbReference type="GO" id="GO:0015297">
    <property type="term" value="F:antiporter activity"/>
    <property type="evidence" value="ECO:0007669"/>
    <property type="project" value="UniProtKB-KW"/>
</dbReference>
<feature type="transmembrane region" description="Helical" evidence="10">
    <location>
        <begin position="394"/>
        <end position="414"/>
    </location>
</feature>
<dbReference type="Pfam" id="PF01554">
    <property type="entry name" value="MatE"/>
    <property type="match status" value="2"/>
</dbReference>
<evidence type="ECO:0000256" key="1">
    <source>
        <dbReference type="ARBA" id="ARBA00004651"/>
    </source>
</evidence>
<organism evidence="11">
    <name type="scientific">uncultured Flavobacteriia bacterium</name>
    <dbReference type="NCBI Taxonomy" id="212695"/>
    <lineage>
        <taxon>Bacteria</taxon>
        <taxon>Pseudomonadati</taxon>
        <taxon>Bacteroidota</taxon>
        <taxon>Flavobacteriia</taxon>
        <taxon>environmental samples</taxon>
    </lineage>
</organism>
<feature type="transmembrane region" description="Helical" evidence="10">
    <location>
        <begin position="159"/>
        <end position="185"/>
    </location>
</feature>
<feature type="transmembrane region" description="Helical" evidence="10">
    <location>
        <begin position="12"/>
        <end position="32"/>
    </location>
</feature>
<feature type="transmembrane region" description="Helical" evidence="10">
    <location>
        <begin position="241"/>
        <end position="262"/>
    </location>
</feature>
<sequence>MFQGYTKEFKTNIRLAWPVILGMVGHTLVQFVDNIMVGQLGTTELAAISLGNSFIFIAMAFGIGFSTAITPLIAASEASDDTTSIQNVLREGLRLCIILGVVLFMAVYVAKSLLFRMGQEPSVVELAFPYLNWVAFSLIPLIIFQAFKQFSDGMSLTRYSMYATLLANVINVIANYFLIFGIWVFPKWGVTGAAVGTLLSRVTMLLFLIYLLYKDPRTSFYIRKLVPFSSHLKERKRLIQLGLPSSLQMFFEVSFFTFAIWVCGFLSKDAQAANQIALNLSSMTFMVAMGLSVAATIRVGNQKGLGAFRELKRIALSIFLLTFLLDILFAAFFILFNDYLPWLYLDASTGLDTFAVAELAASLLFISAFFQIFDGAQVVALGSLRGLQDVRIPTWITFLAYGLTGVPVMLYLSLSMDMGAQGVWIGLCFGLVVSSLLLYLRFRYLTNKMIKIHD</sequence>
<dbReference type="PANTHER" id="PTHR43298">
    <property type="entry name" value="MULTIDRUG RESISTANCE PROTEIN NORM-RELATED"/>
    <property type="match status" value="1"/>
</dbReference>
<proteinExistence type="predicted"/>
<name>H6RG42_9BACT</name>
<protein>
    <recommendedName>
        <fullName evidence="9">Multidrug-efflux transporter</fullName>
    </recommendedName>
</protein>
<feature type="transmembrane region" description="Helical" evidence="10">
    <location>
        <begin position="191"/>
        <end position="213"/>
    </location>
</feature>
<dbReference type="GO" id="GO:0006811">
    <property type="term" value="P:monoatomic ion transport"/>
    <property type="evidence" value="ECO:0007669"/>
    <property type="project" value="UniProtKB-KW"/>
</dbReference>
<dbReference type="AlphaFoldDB" id="H6RG42"/>
<keyword evidence="6 10" id="KW-1133">Transmembrane helix</keyword>
<keyword evidence="3" id="KW-0050">Antiport</keyword>
<evidence type="ECO:0000256" key="6">
    <source>
        <dbReference type="ARBA" id="ARBA00022989"/>
    </source>
</evidence>
<evidence type="ECO:0000256" key="10">
    <source>
        <dbReference type="SAM" id="Phobius"/>
    </source>
</evidence>
<feature type="transmembrane region" description="Helical" evidence="10">
    <location>
        <begin position="282"/>
        <end position="301"/>
    </location>
</feature>
<keyword evidence="2" id="KW-0813">Transport</keyword>
<dbReference type="EMBL" id="FO117595">
    <property type="protein sequence ID" value="CCG00003.1"/>
    <property type="molecule type" value="Genomic_DNA"/>
</dbReference>
<evidence type="ECO:0000256" key="7">
    <source>
        <dbReference type="ARBA" id="ARBA00023065"/>
    </source>
</evidence>
<evidence type="ECO:0000256" key="5">
    <source>
        <dbReference type="ARBA" id="ARBA00022692"/>
    </source>
</evidence>
<reference evidence="11" key="2">
    <citation type="submission" date="2012-02" db="EMBL/GenBank/DDBJ databases">
        <authorList>
            <person name="Genoscope - CEA"/>
        </authorList>
    </citation>
    <scope>NUCLEOTIDE SEQUENCE</scope>
</reference>
<evidence type="ECO:0000256" key="3">
    <source>
        <dbReference type="ARBA" id="ARBA00022449"/>
    </source>
</evidence>
<keyword evidence="5 10" id="KW-0812">Transmembrane</keyword>
<feature type="transmembrane region" description="Helical" evidence="10">
    <location>
        <begin position="420"/>
        <end position="440"/>
    </location>
</feature>
<dbReference type="InterPro" id="IPR002528">
    <property type="entry name" value="MATE_fam"/>
</dbReference>
<comment type="subcellular location">
    <subcellularLocation>
        <location evidence="1">Cell membrane</location>
        <topology evidence="1">Multi-pass membrane protein</topology>
    </subcellularLocation>
</comment>
<evidence type="ECO:0000256" key="2">
    <source>
        <dbReference type="ARBA" id="ARBA00022448"/>
    </source>
</evidence>
<evidence type="ECO:0000256" key="9">
    <source>
        <dbReference type="ARBA" id="ARBA00031636"/>
    </source>
</evidence>
<gene>
    <name evidence="11" type="ORF">VIS_S3CFB50031</name>
</gene>
<dbReference type="NCBIfam" id="TIGR00797">
    <property type="entry name" value="matE"/>
    <property type="match status" value="1"/>
</dbReference>
<dbReference type="PIRSF" id="PIRSF006603">
    <property type="entry name" value="DinF"/>
    <property type="match status" value="1"/>
</dbReference>
<dbReference type="GO" id="GO:0042910">
    <property type="term" value="F:xenobiotic transmembrane transporter activity"/>
    <property type="evidence" value="ECO:0007669"/>
    <property type="project" value="InterPro"/>
</dbReference>
<keyword evidence="7" id="KW-0406">Ion transport</keyword>
<feature type="transmembrane region" description="Helical" evidence="10">
    <location>
        <begin position="52"/>
        <end position="74"/>
    </location>
</feature>
<dbReference type="GO" id="GO:0005886">
    <property type="term" value="C:plasma membrane"/>
    <property type="evidence" value="ECO:0007669"/>
    <property type="project" value="UniProtKB-SubCell"/>
</dbReference>
<keyword evidence="4" id="KW-1003">Cell membrane</keyword>
<evidence type="ECO:0000256" key="8">
    <source>
        <dbReference type="ARBA" id="ARBA00023136"/>
    </source>
</evidence>
<feature type="transmembrane region" description="Helical" evidence="10">
    <location>
        <begin position="127"/>
        <end position="147"/>
    </location>
</feature>
<feature type="transmembrane region" description="Helical" evidence="10">
    <location>
        <begin position="95"/>
        <end position="115"/>
    </location>
</feature>